<dbReference type="Gene3D" id="3.50.50.60">
    <property type="entry name" value="FAD/NAD(P)-binding domain"/>
    <property type="match status" value="1"/>
</dbReference>
<dbReference type="GO" id="GO:0016491">
    <property type="term" value="F:oxidoreductase activity"/>
    <property type="evidence" value="ECO:0007669"/>
    <property type="project" value="InterPro"/>
</dbReference>
<evidence type="ECO:0000259" key="1">
    <source>
        <dbReference type="Pfam" id="PF01593"/>
    </source>
</evidence>
<feature type="domain" description="Amine oxidase" evidence="1">
    <location>
        <begin position="14"/>
        <end position="412"/>
    </location>
</feature>
<dbReference type="SUPFAM" id="SSF51905">
    <property type="entry name" value="FAD/NAD(P)-binding domain"/>
    <property type="match status" value="1"/>
</dbReference>
<sequence length="418" mass="45037">MAATPNVLIVGAGLAGLACARRLTNAGLACTVLEASDGIGGRVRTDRVEGFQLDRGFQVFLAGYPEARETLNYPALALMPFHAGALIRHAGRFHVMSDPFRRPQDVPQMMLSPIGTLADKFRMLRMRRDTLRQHLCAVMKDPTGPTRAVLQAYEFSDAMVMHFFRPFLSGVFLETELKTPCWIFELVWGAFCRGVTAVPRDGMGAIAQQLAGTLPPGTIRLNHAVQQIHAASVVLESGESLRTDVLVLATDDATAARLRGENGSNALARGSVTLYFDAPAAPQRGPWLMVNGENDGVARTVCVLSEAAPSYAPPGRALISVTATEQVGAQGDISQAVRQHLQSWFGSQVNEWRHLRTDCIQRALPPLDVLSTGNRTTSPRLAAGLYLCGDYRESGTLDGALLSGRKAAEAILADFGLS</sequence>
<name>A0A0S4L7X5_9BACT</name>
<evidence type="ECO:0000313" key="3">
    <source>
        <dbReference type="Proteomes" id="UP000199032"/>
    </source>
</evidence>
<reference evidence="2 3" key="1">
    <citation type="submission" date="2015-10" db="EMBL/GenBank/DDBJ databases">
        <authorList>
            <person name="Gilbert D.G."/>
        </authorList>
    </citation>
    <scope>NUCLEOTIDE SEQUENCE [LARGE SCALE GENOMIC DNA]</scope>
    <source>
        <strain evidence="2">COMA1</strain>
    </source>
</reference>
<dbReference type="AlphaFoldDB" id="A0A0S4L7X5"/>
<evidence type="ECO:0000313" key="2">
    <source>
        <dbReference type="EMBL" id="CUS33884.1"/>
    </source>
</evidence>
<dbReference type="Proteomes" id="UP000199032">
    <property type="component" value="Unassembled WGS sequence"/>
</dbReference>
<gene>
    <name evidence="2" type="ORF">COMA1_11395</name>
</gene>
<dbReference type="STRING" id="1742972.COMA1_11395"/>
<protein>
    <submittedName>
        <fullName evidence="2">Amine oxidase, flavin-containing</fullName>
    </submittedName>
</protein>
<keyword evidence="3" id="KW-1185">Reference proteome</keyword>
<dbReference type="OrthoDB" id="9767561at2"/>
<accession>A0A0S4L7X5</accession>
<dbReference type="PANTHER" id="PTHR42841">
    <property type="entry name" value="AMINE OXIDASE"/>
    <property type="match status" value="1"/>
</dbReference>
<organism evidence="2 3">
    <name type="scientific">Candidatus Nitrospira nitrosa</name>
    <dbReference type="NCBI Taxonomy" id="1742972"/>
    <lineage>
        <taxon>Bacteria</taxon>
        <taxon>Pseudomonadati</taxon>
        <taxon>Nitrospirota</taxon>
        <taxon>Nitrospiria</taxon>
        <taxon>Nitrospirales</taxon>
        <taxon>Nitrospiraceae</taxon>
        <taxon>Nitrospira</taxon>
    </lineage>
</organism>
<dbReference type="InterPro" id="IPR036188">
    <property type="entry name" value="FAD/NAD-bd_sf"/>
</dbReference>
<dbReference type="InterPro" id="IPR002937">
    <property type="entry name" value="Amino_oxidase"/>
</dbReference>
<dbReference type="EMBL" id="CZQA01000001">
    <property type="protein sequence ID" value="CUS33884.1"/>
    <property type="molecule type" value="Genomic_DNA"/>
</dbReference>
<proteinExistence type="predicted"/>
<dbReference type="Pfam" id="PF01593">
    <property type="entry name" value="Amino_oxidase"/>
    <property type="match status" value="1"/>
</dbReference>
<dbReference type="RefSeq" id="WP_090745584.1">
    <property type="nucleotide sequence ID" value="NZ_CZQA01000001.1"/>
</dbReference>